<organism evidence="2 3">
    <name type="scientific">Kingdonia uniflora</name>
    <dbReference type="NCBI Taxonomy" id="39325"/>
    <lineage>
        <taxon>Eukaryota</taxon>
        <taxon>Viridiplantae</taxon>
        <taxon>Streptophyta</taxon>
        <taxon>Embryophyta</taxon>
        <taxon>Tracheophyta</taxon>
        <taxon>Spermatophyta</taxon>
        <taxon>Magnoliopsida</taxon>
        <taxon>Ranunculales</taxon>
        <taxon>Circaeasteraceae</taxon>
        <taxon>Kingdonia</taxon>
    </lineage>
</organism>
<feature type="region of interest" description="Disordered" evidence="1">
    <location>
        <begin position="1"/>
        <end position="29"/>
    </location>
</feature>
<accession>A0A7J7MVE1</accession>
<reference evidence="2 3" key="1">
    <citation type="journal article" date="2020" name="IScience">
        <title>Genome Sequencing of the Endangered Kingdonia uniflora (Circaeasteraceae, Ranunculales) Reveals Potential Mechanisms of Evolutionary Specialization.</title>
        <authorList>
            <person name="Sun Y."/>
            <person name="Deng T."/>
            <person name="Zhang A."/>
            <person name="Moore M.J."/>
            <person name="Landis J.B."/>
            <person name="Lin N."/>
            <person name="Zhang H."/>
            <person name="Zhang X."/>
            <person name="Huang J."/>
            <person name="Zhang X."/>
            <person name="Sun H."/>
            <person name="Wang H."/>
        </authorList>
    </citation>
    <scope>NUCLEOTIDE SEQUENCE [LARGE SCALE GENOMIC DNA]</scope>
    <source>
        <strain evidence="2">TB1705</strain>
        <tissue evidence="2">Leaf</tissue>
    </source>
</reference>
<keyword evidence="3" id="KW-1185">Reference proteome</keyword>
<dbReference type="EMBL" id="JACGCM010001217">
    <property type="protein sequence ID" value="KAF6158863.1"/>
    <property type="molecule type" value="Genomic_DNA"/>
</dbReference>
<evidence type="ECO:0000313" key="3">
    <source>
        <dbReference type="Proteomes" id="UP000541444"/>
    </source>
</evidence>
<dbReference type="AlphaFoldDB" id="A0A7J7MVE1"/>
<protein>
    <submittedName>
        <fullName evidence="2">Uncharacterized protein</fullName>
    </submittedName>
</protein>
<comment type="caution">
    <text evidence="2">The sequence shown here is derived from an EMBL/GenBank/DDBJ whole genome shotgun (WGS) entry which is preliminary data.</text>
</comment>
<name>A0A7J7MVE1_9MAGN</name>
<evidence type="ECO:0000313" key="2">
    <source>
        <dbReference type="EMBL" id="KAF6158863.1"/>
    </source>
</evidence>
<proteinExistence type="predicted"/>
<sequence>MKSDKEVIEQADEKNQTQKGGAKKGTSNAKNYTSRCTGVRLNKMFATLPEEEKGALRTTCFILLLLIDQIATMSTLVVEILNHHIGDMNSIMWQFPKKKNTYGLKKIDDALKQTKLERYHAMKPSETDMQQELVQEAMRNHIEAPAIGAAPEIKQPAVGIPVVGVPVIGSSSFATVIGAVVVRLEIVLYHLEILHSLACTSSLLLRKPRNASEKEQVAPREELEVIKDLMVDDDIEVEREVNLKAISSEYGGDLLEMEVSEQETVVVYYAGKKDVVEEVNKTMVAKNDIVLFDQEEVVGEAYQVTYHLFAGHFSFSSFILQHRSCPDKEKIVLADVFACQYIGRAFNVWTYNMSSPEGVELKMKSIWEQITSMQWDRTVSNYIYGRDLKVVNSKLILIPWNLNDDH</sequence>
<gene>
    <name evidence="2" type="ORF">GIB67_012506</name>
</gene>
<feature type="compositionally biased region" description="Basic and acidic residues" evidence="1">
    <location>
        <begin position="1"/>
        <end position="16"/>
    </location>
</feature>
<evidence type="ECO:0000256" key="1">
    <source>
        <dbReference type="SAM" id="MobiDB-lite"/>
    </source>
</evidence>
<dbReference type="Proteomes" id="UP000541444">
    <property type="component" value="Unassembled WGS sequence"/>
</dbReference>